<dbReference type="InterPro" id="IPR037523">
    <property type="entry name" value="VOC_core"/>
</dbReference>
<feature type="domain" description="VOC" evidence="1">
    <location>
        <begin position="54"/>
        <end position="185"/>
    </location>
</feature>
<dbReference type="SUPFAM" id="SSF54593">
    <property type="entry name" value="Glyoxalase/Bleomycin resistance protein/Dihydroxybiphenyl dioxygenase"/>
    <property type="match status" value="1"/>
</dbReference>
<dbReference type="Pfam" id="PF00903">
    <property type="entry name" value="Glyoxalase"/>
    <property type="match status" value="1"/>
</dbReference>
<dbReference type="KEGG" id="naci:NUH88_05415"/>
<dbReference type="InterPro" id="IPR045517">
    <property type="entry name" value="Glyoxalase_8"/>
</dbReference>
<dbReference type="PANTHER" id="PTHR34109">
    <property type="entry name" value="BNAUNNG04460D PROTEIN-RELATED"/>
    <property type="match status" value="1"/>
</dbReference>
<name>A0A9J7AUX1_9PROT</name>
<proteinExistence type="predicted"/>
<dbReference type="Pfam" id="PF20066">
    <property type="entry name" value="Glyoxalase_8"/>
    <property type="match status" value="1"/>
</dbReference>
<dbReference type="AlphaFoldDB" id="A0A9J7AUX1"/>
<protein>
    <submittedName>
        <fullName evidence="2">Glyoxalase superfamily protein</fullName>
    </submittedName>
</protein>
<dbReference type="Gene3D" id="3.10.180.10">
    <property type="entry name" value="2,3-Dihydroxybiphenyl 1,2-Dioxygenase, domain 1"/>
    <property type="match status" value="1"/>
</dbReference>
<sequence>MDIIEQAKRSAKILRKSLNAKAVELSHGACLEIVAHQMGYESWNELSARSADEERLSIHLFVEHGRVDEASAFYSSAFGAVEVSRHDHQGNTRAVYLALRKTRICVVGSNPKREQNPAIGGPFSPKDKGTVSSVVALDVSDLDKVVQRAVNAGATLRFGPDTDSTGGLAASLFDPFGHIWALAQATSGGRTKPRLSVPRGSLTATA</sequence>
<dbReference type="PANTHER" id="PTHR34109:SF1">
    <property type="entry name" value="VOC DOMAIN-CONTAINING PROTEIN"/>
    <property type="match status" value="1"/>
</dbReference>
<accession>A0A9J7AUX1</accession>
<dbReference type="PROSITE" id="PS51819">
    <property type="entry name" value="VOC"/>
    <property type="match status" value="1"/>
</dbReference>
<dbReference type="InterPro" id="IPR004360">
    <property type="entry name" value="Glyas_Fos-R_dOase_dom"/>
</dbReference>
<dbReference type="EMBL" id="CP102480">
    <property type="protein sequence ID" value="UUX51128.1"/>
    <property type="molecule type" value="Genomic_DNA"/>
</dbReference>
<dbReference type="RefSeq" id="WP_257770431.1">
    <property type="nucleotide sequence ID" value="NZ_CP102480.1"/>
</dbReference>
<organism evidence="2 3">
    <name type="scientific">Nisaea acidiphila</name>
    <dbReference type="NCBI Taxonomy" id="1862145"/>
    <lineage>
        <taxon>Bacteria</taxon>
        <taxon>Pseudomonadati</taxon>
        <taxon>Pseudomonadota</taxon>
        <taxon>Alphaproteobacteria</taxon>
        <taxon>Rhodospirillales</taxon>
        <taxon>Thalassobaculaceae</taxon>
        <taxon>Nisaea</taxon>
    </lineage>
</organism>
<evidence type="ECO:0000313" key="3">
    <source>
        <dbReference type="Proteomes" id="UP001060336"/>
    </source>
</evidence>
<reference evidence="2" key="1">
    <citation type="submission" date="2022-08" db="EMBL/GenBank/DDBJ databases">
        <title>Nisaea acidiphila sp. nov., isolated from a marine algal debris and emended description of the genus Nisaea Urios et al. 2008.</title>
        <authorList>
            <person name="Kwon K."/>
        </authorList>
    </citation>
    <scope>NUCLEOTIDE SEQUENCE</scope>
    <source>
        <strain evidence="2">MEBiC11861</strain>
    </source>
</reference>
<dbReference type="Proteomes" id="UP001060336">
    <property type="component" value="Chromosome"/>
</dbReference>
<gene>
    <name evidence="2" type="ORF">NUH88_05415</name>
</gene>
<evidence type="ECO:0000313" key="2">
    <source>
        <dbReference type="EMBL" id="UUX51128.1"/>
    </source>
</evidence>
<evidence type="ECO:0000259" key="1">
    <source>
        <dbReference type="PROSITE" id="PS51819"/>
    </source>
</evidence>
<dbReference type="InterPro" id="IPR029068">
    <property type="entry name" value="Glyas_Bleomycin-R_OHBP_Dase"/>
</dbReference>
<keyword evidence="3" id="KW-1185">Reference proteome</keyword>